<dbReference type="Proteomes" id="UP000299102">
    <property type="component" value="Unassembled WGS sequence"/>
</dbReference>
<organism evidence="2 3">
    <name type="scientific">Eumeta variegata</name>
    <name type="common">Bagworm moth</name>
    <name type="synonym">Eumeta japonica</name>
    <dbReference type="NCBI Taxonomy" id="151549"/>
    <lineage>
        <taxon>Eukaryota</taxon>
        <taxon>Metazoa</taxon>
        <taxon>Ecdysozoa</taxon>
        <taxon>Arthropoda</taxon>
        <taxon>Hexapoda</taxon>
        <taxon>Insecta</taxon>
        <taxon>Pterygota</taxon>
        <taxon>Neoptera</taxon>
        <taxon>Endopterygota</taxon>
        <taxon>Lepidoptera</taxon>
        <taxon>Glossata</taxon>
        <taxon>Ditrysia</taxon>
        <taxon>Tineoidea</taxon>
        <taxon>Psychidae</taxon>
        <taxon>Oiketicinae</taxon>
        <taxon>Eumeta</taxon>
    </lineage>
</organism>
<dbReference type="EMBL" id="BGZK01000209">
    <property type="protein sequence ID" value="GBP28591.1"/>
    <property type="molecule type" value="Genomic_DNA"/>
</dbReference>
<reference evidence="2 3" key="1">
    <citation type="journal article" date="2019" name="Commun. Biol.">
        <title>The bagworm genome reveals a unique fibroin gene that provides high tensile strength.</title>
        <authorList>
            <person name="Kono N."/>
            <person name="Nakamura H."/>
            <person name="Ohtoshi R."/>
            <person name="Tomita M."/>
            <person name="Numata K."/>
            <person name="Arakawa K."/>
        </authorList>
    </citation>
    <scope>NUCLEOTIDE SEQUENCE [LARGE SCALE GENOMIC DNA]</scope>
</reference>
<protein>
    <submittedName>
        <fullName evidence="2">Uncharacterized protein</fullName>
    </submittedName>
</protein>
<accession>A0A4C1UQ55</accession>
<sequence>MAIEERLNRPLEVLSPSAISSNAAPSPRRRTNGGRLPRPSARRSCDNKGIKLQTSIVREWVLRADNCRGHRRDDNLHDRRLNVLLETHCTSFIICLSPKLFSPCVSAIKEKLYYSFMVRVITLGHHYTWSKRGMPTVHCFEVYLSASDYITQGCAQPELTSRIIASGNFLKNPPQVGKG</sequence>
<feature type="region of interest" description="Disordered" evidence="1">
    <location>
        <begin position="18"/>
        <end position="44"/>
    </location>
</feature>
<evidence type="ECO:0000313" key="3">
    <source>
        <dbReference type="Proteomes" id="UP000299102"/>
    </source>
</evidence>
<evidence type="ECO:0000313" key="2">
    <source>
        <dbReference type="EMBL" id="GBP28591.1"/>
    </source>
</evidence>
<proteinExistence type="predicted"/>
<comment type="caution">
    <text evidence="2">The sequence shown here is derived from an EMBL/GenBank/DDBJ whole genome shotgun (WGS) entry which is preliminary data.</text>
</comment>
<name>A0A4C1UQ55_EUMVA</name>
<gene>
    <name evidence="2" type="ORF">EVAR_85790_1</name>
</gene>
<dbReference type="AlphaFoldDB" id="A0A4C1UQ55"/>
<evidence type="ECO:0000256" key="1">
    <source>
        <dbReference type="SAM" id="MobiDB-lite"/>
    </source>
</evidence>
<keyword evidence="3" id="KW-1185">Reference proteome</keyword>